<accession>R7W2T2</accession>
<organism evidence="1">
    <name type="scientific">Aegilops tauschii</name>
    <name type="common">Tausch's goatgrass</name>
    <name type="synonym">Aegilops squarrosa</name>
    <dbReference type="NCBI Taxonomy" id="37682"/>
    <lineage>
        <taxon>Eukaryota</taxon>
        <taxon>Viridiplantae</taxon>
        <taxon>Streptophyta</taxon>
        <taxon>Embryophyta</taxon>
        <taxon>Tracheophyta</taxon>
        <taxon>Spermatophyta</taxon>
        <taxon>Magnoliopsida</taxon>
        <taxon>Liliopsida</taxon>
        <taxon>Poales</taxon>
        <taxon>Poaceae</taxon>
        <taxon>BOP clade</taxon>
        <taxon>Pooideae</taxon>
        <taxon>Triticodae</taxon>
        <taxon>Triticeae</taxon>
        <taxon>Triticinae</taxon>
        <taxon>Aegilops</taxon>
    </lineage>
</organism>
<evidence type="ECO:0000313" key="1">
    <source>
        <dbReference type="EnsemblPlants" id="EMT13298"/>
    </source>
</evidence>
<reference evidence="1" key="1">
    <citation type="submission" date="2015-06" db="UniProtKB">
        <authorList>
            <consortium name="EnsemblPlants"/>
        </authorList>
    </citation>
    <scope>IDENTIFICATION</scope>
</reference>
<dbReference type="AlphaFoldDB" id="R7W2T2"/>
<proteinExistence type="predicted"/>
<protein>
    <submittedName>
        <fullName evidence="1">Uncharacterized protein</fullName>
    </submittedName>
</protein>
<name>R7W2T2_AEGTA</name>
<dbReference type="EnsemblPlants" id="EMT13298">
    <property type="protein sequence ID" value="EMT13298"/>
    <property type="gene ID" value="F775_24503"/>
</dbReference>
<sequence>MLAPALALPFPDANAPLLQTPTSTASVSRRRLYLQEPEDVGIQDLQLFFAFDIGFAGLGAMAGTDLRWQAMTGVEAQALSFKLEMEDNRFRELPPCCNAFTQVGMSELRNSIDSTPLQSNSSAGNCCSSVLECAGEKRAPAKQTALTRAAV</sequence>